<reference evidence="3" key="1">
    <citation type="submission" date="2020-02" db="EMBL/GenBank/DDBJ databases">
        <authorList>
            <person name="Meier V. D."/>
        </authorList>
    </citation>
    <scope>NUCLEOTIDE SEQUENCE</scope>
    <source>
        <strain evidence="3">AVDCRST_MAG45</strain>
    </source>
</reference>
<dbReference type="InterPro" id="IPR036779">
    <property type="entry name" value="LysM_dom_sf"/>
</dbReference>
<feature type="domain" description="LysM" evidence="2">
    <location>
        <begin position="74"/>
        <end position="118"/>
    </location>
</feature>
<protein>
    <recommendedName>
        <fullName evidence="2">LysM domain-containing protein</fullName>
    </recommendedName>
</protein>
<dbReference type="CDD" id="cd00118">
    <property type="entry name" value="LysM"/>
    <property type="match status" value="1"/>
</dbReference>
<dbReference type="InterPro" id="IPR018392">
    <property type="entry name" value="LysM"/>
</dbReference>
<dbReference type="Pfam" id="PF01476">
    <property type="entry name" value="LysM"/>
    <property type="match status" value="1"/>
</dbReference>
<dbReference type="PROSITE" id="PS51782">
    <property type="entry name" value="LYSM"/>
    <property type="match status" value="1"/>
</dbReference>
<dbReference type="Gene3D" id="3.10.350.10">
    <property type="entry name" value="LysM domain"/>
    <property type="match status" value="1"/>
</dbReference>
<feature type="compositionally biased region" description="Basic residues" evidence="1">
    <location>
        <begin position="63"/>
        <end position="72"/>
    </location>
</feature>
<evidence type="ECO:0000259" key="2">
    <source>
        <dbReference type="PROSITE" id="PS51782"/>
    </source>
</evidence>
<organism evidence="3">
    <name type="scientific">uncultured Solirubrobacterales bacterium</name>
    <dbReference type="NCBI Taxonomy" id="768556"/>
    <lineage>
        <taxon>Bacteria</taxon>
        <taxon>Bacillati</taxon>
        <taxon>Actinomycetota</taxon>
        <taxon>Thermoleophilia</taxon>
        <taxon>Solirubrobacterales</taxon>
        <taxon>environmental samples</taxon>
    </lineage>
</organism>
<dbReference type="EMBL" id="CADCVU010000048">
    <property type="protein sequence ID" value="CAA9487250.1"/>
    <property type="molecule type" value="Genomic_DNA"/>
</dbReference>
<evidence type="ECO:0000313" key="3">
    <source>
        <dbReference type="EMBL" id="CAA9487250.1"/>
    </source>
</evidence>
<proteinExistence type="predicted"/>
<evidence type="ECO:0000256" key="1">
    <source>
        <dbReference type="SAM" id="MobiDB-lite"/>
    </source>
</evidence>
<name>A0A6J4S8D1_9ACTN</name>
<gene>
    <name evidence="3" type="ORF">AVDCRST_MAG45-525</name>
</gene>
<feature type="compositionally biased region" description="Low complexity" evidence="1">
    <location>
        <begin position="43"/>
        <end position="52"/>
    </location>
</feature>
<accession>A0A6J4S8D1</accession>
<feature type="compositionally biased region" description="Basic and acidic residues" evidence="1">
    <location>
        <begin position="53"/>
        <end position="62"/>
    </location>
</feature>
<dbReference type="SMART" id="SM00257">
    <property type="entry name" value="LysM"/>
    <property type="match status" value="1"/>
</dbReference>
<feature type="region of interest" description="Disordered" evidence="1">
    <location>
        <begin position="99"/>
        <end position="120"/>
    </location>
</feature>
<dbReference type="AlphaFoldDB" id="A0A6J4S8D1"/>
<dbReference type="SUPFAM" id="SSF54106">
    <property type="entry name" value="LysM domain"/>
    <property type="match status" value="1"/>
</dbReference>
<feature type="region of interest" description="Disordered" evidence="1">
    <location>
        <begin position="40"/>
        <end position="87"/>
    </location>
</feature>
<sequence>MRAMPDSPGPNLRLLAPVAVGVFAVALLIVLATSGALFGGGADQSAGGSSPSADREGESSERRRARRERSRRAGSYTVQAGDTLGSIAEDKNLSVEQIQELNPQLDPQALSAGQRIRLRE</sequence>